<dbReference type="AlphaFoldDB" id="M6UDI3"/>
<organism evidence="1 2">
    <name type="scientific">Leptospira noguchii serovar Autumnalis str. ZUN142</name>
    <dbReference type="NCBI Taxonomy" id="1085540"/>
    <lineage>
        <taxon>Bacteria</taxon>
        <taxon>Pseudomonadati</taxon>
        <taxon>Spirochaetota</taxon>
        <taxon>Spirochaetia</taxon>
        <taxon>Leptospirales</taxon>
        <taxon>Leptospiraceae</taxon>
        <taxon>Leptospira</taxon>
    </lineage>
</organism>
<dbReference type="RefSeq" id="WP_004434682.1">
    <property type="nucleotide sequence ID" value="NZ_AHOP02000001.1"/>
</dbReference>
<dbReference type="Proteomes" id="UP000012153">
    <property type="component" value="Unassembled WGS sequence"/>
</dbReference>
<evidence type="ECO:0000313" key="1">
    <source>
        <dbReference type="EMBL" id="EMO43127.1"/>
    </source>
</evidence>
<gene>
    <name evidence="1" type="ORF">LEP1GSC186_2519</name>
</gene>
<accession>M6UDI3</accession>
<comment type="caution">
    <text evidence="1">The sequence shown here is derived from an EMBL/GenBank/DDBJ whole genome shotgun (WGS) entry which is preliminary data.</text>
</comment>
<sequence>MAKNSEELIIEEDLLIQSTKSLFKRAIQGEIAYHFGCELLPGNFRYGKDTRKSKGLWINRLGPRIIRKGNRV</sequence>
<reference evidence="1 2" key="1">
    <citation type="submission" date="2013-01" db="EMBL/GenBank/DDBJ databases">
        <authorList>
            <person name="Harkins D.M."/>
            <person name="Durkin A.S."/>
            <person name="Brinkac L.M."/>
            <person name="Haft D.H."/>
            <person name="Selengut J.D."/>
            <person name="Sanka R."/>
            <person name="DePew J."/>
            <person name="Purushe J."/>
            <person name="Matthias M.A."/>
            <person name="Vinetz J.M."/>
            <person name="Sutton G.G."/>
            <person name="Nierman W.C."/>
            <person name="Fouts D.E."/>
        </authorList>
    </citation>
    <scope>NUCLEOTIDE SEQUENCE [LARGE SCALE GENOMIC DNA]</scope>
    <source>
        <strain evidence="1 2">ZUN142</strain>
    </source>
</reference>
<evidence type="ECO:0000313" key="2">
    <source>
        <dbReference type="Proteomes" id="UP000012153"/>
    </source>
</evidence>
<proteinExistence type="predicted"/>
<dbReference type="EMBL" id="AHOP02000001">
    <property type="protein sequence ID" value="EMO43127.1"/>
    <property type="molecule type" value="Genomic_DNA"/>
</dbReference>
<protein>
    <submittedName>
        <fullName evidence="1">Uncharacterized protein</fullName>
    </submittedName>
</protein>
<name>M6UDI3_9LEPT</name>